<dbReference type="InterPro" id="IPR019835">
    <property type="entry name" value="SWIB_domain"/>
</dbReference>
<feature type="region of interest" description="Disordered" evidence="1">
    <location>
        <begin position="1"/>
        <end position="56"/>
    </location>
</feature>
<accession>A0A6C0D7B1</accession>
<dbReference type="Pfam" id="PF02201">
    <property type="entry name" value="SWIB"/>
    <property type="match status" value="1"/>
</dbReference>
<reference evidence="3" key="1">
    <citation type="journal article" date="2020" name="Nature">
        <title>Giant virus diversity and host interactions through global metagenomics.</title>
        <authorList>
            <person name="Schulz F."/>
            <person name="Roux S."/>
            <person name="Paez-Espino D."/>
            <person name="Jungbluth S."/>
            <person name="Walsh D.A."/>
            <person name="Denef V.J."/>
            <person name="McMahon K.D."/>
            <person name="Konstantinidis K.T."/>
            <person name="Eloe-Fadrosh E.A."/>
            <person name="Kyrpides N.C."/>
            <person name="Woyke T."/>
        </authorList>
    </citation>
    <scope>NUCLEOTIDE SEQUENCE</scope>
    <source>
        <strain evidence="3">GVMAG-M-3300023174-116</strain>
    </source>
</reference>
<feature type="compositionally biased region" description="Low complexity" evidence="1">
    <location>
        <begin position="11"/>
        <end position="25"/>
    </location>
</feature>
<dbReference type="Gene3D" id="1.10.245.10">
    <property type="entry name" value="SWIB/MDM2 domain"/>
    <property type="match status" value="1"/>
</dbReference>
<evidence type="ECO:0000259" key="2">
    <source>
        <dbReference type="PROSITE" id="PS51925"/>
    </source>
</evidence>
<name>A0A6C0D7B1_9ZZZZ</name>
<feature type="compositionally biased region" description="Low complexity" evidence="1">
    <location>
        <begin position="46"/>
        <end position="56"/>
    </location>
</feature>
<evidence type="ECO:0000313" key="3">
    <source>
        <dbReference type="EMBL" id="QHT11585.1"/>
    </source>
</evidence>
<organism evidence="3">
    <name type="scientific">viral metagenome</name>
    <dbReference type="NCBI Taxonomy" id="1070528"/>
    <lineage>
        <taxon>unclassified sequences</taxon>
        <taxon>metagenomes</taxon>
        <taxon>organismal metagenomes</taxon>
    </lineage>
</organism>
<dbReference type="PROSITE" id="PS51925">
    <property type="entry name" value="SWIB_MDM2"/>
    <property type="match status" value="1"/>
</dbReference>
<evidence type="ECO:0000256" key="1">
    <source>
        <dbReference type="SAM" id="MobiDB-lite"/>
    </source>
</evidence>
<dbReference type="PANTHER" id="PTHR13844">
    <property type="entry name" value="SWI/SNF-RELATED MATRIX-ASSOCIATED ACTIN-DEPENDENT REGULATOR OF CHROMATIN SUBFAMILY D"/>
    <property type="match status" value="1"/>
</dbReference>
<dbReference type="InterPro" id="IPR003121">
    <property type="entry name" value="SWIB_MDM2_domain"/>
</dbReference>
<dbReference type="InterPro" id="IPR036885">
    <property type="entry name" value="SWIB_MDM2_dom_sf"/>
</dbReference>
<dbReference type="EMBL" id="MN739535">
    <property type="protein sequence ID" value="QHT11585.1"/>
    <property type="molecule type" value="Genomic_DNA"/>
</dbReference>
<dbReference type="SUPFAM" id="SSF47592">
    <property type="entry name" value="SWIB/MDM2 domain"/>
    <property type="match status" value="1"/>
</dbReference>
<protein>
    <recommendedName>
        <fullName evidence="2">DM2 domain-containing protein</fullName>
    </recommendedName>
</protein>
<dbReference type="CDD" id="cd10567">
    <property type="entry name" value="SWIB-MDM2_like"/>
    <property type="match status" value="1"/>
</dbReference>
<sequence>MPSHKKKTDEPVVTEPSVEVPQTPVKKPRAPKPVAEPASEPDTKPAPKVKAPASKALKTEPQEVALDALKCVPEVDNVVVTSDCAEHNTITSGFSDFITKFQSMLASFNSLKTELRTLEKMTVKQLKVAEKLNNRKRRKGNRAPSGFVKPSLISDELAKFLDKPCGTEMARTDVTREINKYIRANNLQDKSNGRKINPDKPLTQLLKVSDNVELTYFNLQKYMGPHFPKAAKAESAASA</sequence>
<feature type="domain" description="DM2" evidence="2">
    <location>
        <begin position="146"/>
        <end position="229"/>
    </location>
</feature>
<dbReference type="AlphaFoldDB" id="A0A6C0D7B1"/>
<dbReference type="SMART" id="SM00151">
    <property type="entry name" value="SWIB"/>
    <property type="match status" value="1"/>
</dbReference>
<proteinExistence type="predicted"/>